<dbReference type="Pfam" id="PF08643">
    <property type="entry name" value="DUF1776"/>
    <property type="match status" value="1"/>
</dbReference>
<accession>A0A0J6FB50</accession>
<organism evidence="2 3">
    <name type="scientific">Coccidioides posadasii RMSCC 3488</name>
    <dbReference type="NCBI Taxonomy" id="454284"/>
    <lineage>
        <taxon>Eukaryota</taxon>
        <taxon>Fungi</taxon>
        <taxon>Dikarya</taxon>
        <taxon>Ascomycota</taxon>
        <taxon>Pezizomycotina</taxon>
        <taxon>Eurotiomycetes</taxon>
        <taxon>Eurotiomycetidae</taxon>
        <taxon>Onygenales</taxon>
        <taxon>Onygenaceae</taxon>
        <taxon>Coccidioides</taxon>
    </lineage>
</organism>
<dbReference type="EMBL" id="DS268112">
    <property type="protein sequence ID" value="KMM70246.1"/>
    <property type="molecule type" value="Genomic_DNA"/>
</dbReference>
<feature type="transmembrane region" description="Helical" evidence="1">
    <location>
        <begin position="88"/>
        <end position="106"/>
    </location>
</feature>
<dbReference type="VEuPathDB" id="FungiDB:CPAG_06558"/>
<dbReference type="OrthoDB" id="5308060at2759"/>
<name>A0A0J6FB50_COCPO</name>
<dbReference type="InterPro" id="IPR036291">
    <property type="entry name" value="NAD(P)-bd_dom_sf"/>
</dbReference>
<evidence type="ECO:0000313" key="2">
    <source>
        <dbReference type="EMBL" id="KMM70246.1"/>
    </source>
</evidence>
<keyword evidence="1" id="KW-0472">Membrane</keyword>
<reference evidence="2 3" key="1">
    <citation type="submission" date="2007-06" db="EMBL/GenBank/DDBJ databases">
        <title>The Genome Sequence of Coccidioides posadasii RMSCC_3488.</title>
        <authorList>
            <consortium name="Coccidioides Genome Resources Consortium"/>
            <consortium name="The Broad Institute Genome Sequencing Platform"/>
            <person name="Henn M.R."/>
            <person name="Sykes S."/>
            <person name="Young S."/>
            <person name="Jaffe D."/>
            <person name="Berlin A."/>
            <person name="Alvarez P."/>
            <person name="Butler J."/>
            <person name="Gnerre S."/>
            <person name="Grabherr M."/>
            <person name="Mauceli E."/>
            <person name="Brockman W."/>
            <person name="Kodira C."/>
            <person name="Alvarado L."/>
            <person name="Zeng Q."/>
            <person name="Crawford M."/>
            <person name="Antoine C."/>
            <person name="Devon K."/>
            <person name="Galgiani J."/>
            <person name="Orsborn K."/>
            <person name="Lewis M.L."/>
            <person name="Nusbaum C."/>
            <person name="Galagan J."/>
            <person name="Birren B."/>
        </authorList>
    </citation>
    <scope>NUCLEOTIDE SEQUENCE [LARGE SCALE GENOMIC DNA]</scope>
    <source>
        <strain evidence="2 3">RMSCC 3488</strain>
    </source>
</reference>
<reference evidence="3" key="2">
    <citation type="journal article" date="2009" name="Genome Res.">
        <title>Comparative genomic analyses of the human fungal pathogens Coccidioides and their relatives.</title>
        <authorList>
            <person name="Sharpton T.J."/>
            <person name="Stajich J.E."/>
            <person name="Rounsley S.D."/>
            <person name="Gardner M.J."/>
            <person name="Wortman J.R."/>
            <person name="Jordar V.S."/>
            <person name="Maiti R."/>
            <person name="Kodira C.D."/>
            <person name="Neafsey D.E."/>
            <person name="Zeng Q."/>
            <person name="Hung C.-Y."/>
            <person name="McMahan C."/>
            <person name="Muszewska A."/>
            <person name="Grynberg M."/>
            <person name="Mandel M.A."/>
            <person name="Kellner E.M."/>
            <person name="Barker B.M."/>
            <person name="Galgiani J.N."/>
            <person name="Orbach M.J."/>
            <person name="Kirkland T.N."/>
            <person name="Cole G.T."/>
            <person name="Henn M.R."/>
            <person name="Birren B.W."/>
            <person name="Taylor J.W."/>
        </authorList>
    </citation>
    <scope>NUCLEOTIDE SEQUENCE [LARGE SCALE GENOMIC DNA]</scope>
    <source>
        <strain evidence="3">RMSCC 3488</strain>
    </source>
</reference>
<protein>
    <recommendedName>
        <fullName evidence="4">DUF1776-domain-containing protein</fullName>
    </recommendedName>
</protein>
<dbReference type="Gene3D" id="3.40.50.720">
    <property type="entry name" value="NAD(P)-binding Rossmann-like Domain"/>
    <property type="match status" value="1"/>
</dbReference>
<sequence>MTSDDEFFFDYKLSWVPNDVKRYSTQVANSIDHHIDRAASNVRDALSRQSWLPTYLKPPPRHGQPLPRTLPPKSMVDRVHDWVVEHRALTAAVLAFIGTGGLLIYGNRKLGVKKRKARRAGNGARKEIVVIAGSAHEPITRSIACDLERRGFIVFITVTSAEEEHVVENEAREDIRSLWLDLANTPSEPSEMHPSLYVIQSLITNPQAPMPGVPPHTCQLTGLILVPSLTYPVGPVATIPASNWADAINTRLLYPILTAQLFLPLLTLKSNSSSIVLITPSIQSSLSSPFASPEVAVTRALAGFATSLRQELQLLESGHGSVDIVELKLGNLDLGRQFRNTNGQNKGTEVLTWQPQQRALYGSSYLSSIGHRVGRSSGAGSLHGTPAKELHFAVFDALAPRQKAIFGRKRKQQVVYVGRGSRTYAIVGNVIPSMLIGWMLGLRTGYPAFFSDSGSEDGNGYGSEGAWEKIS</sequence>
<keyword evidence="1" id="KW-0812">Transmembrane</keyword>
<dbReference type="SUPFAM" id="SSF51735">
    <property type="entry name" value="NAD(P)-binding Rossmann-fold domains"/>
    <property type="match status" value="1"/>
</dbReference>
<dbReference type="PANTHER" id="PTHR43313:SF1">
    <property type="entry name" value="3BETA-HYDROXYSTEROID DEHYDROGENASE DHS-16"/>
    <property type="match status" value="1"/>
</dbReference>
<gene>
    <name evidence="2" type="ORF">CPAG_06558</name>
</gene>
<keyword evidence="1" id="KW-1133">Transmembrane helix</keyword>
<evidence type="ECO:0008006" key="4">
    <source>
        <dbReference type="Google" id="ProtNLM"/>
    </source>
</evidence>
<dbReference type="PANTHER" id="PTHR43313">
    <property type="entry name" value="SHORT-CHAIN DEHYDROGENASE/REDUCTASE FAMILY 9C"/>
    <property type="match status" value="1"/>
</dbReference>
<dbReference type="AlphaFoldDB" id="A0A0J6FB50"/>
<evidence type="ECO:0000313" key="3">
    <source>
        <dbReference type="Proteomes" id="UP000054567"/>
    </source>
</evidence>
<proteinExistence type="predicted"/>
<dbReference type="Proteomes" id="UP000054567">
    <property type="component" value="Unassembled WGS sequence"/>
</dbReference>
<evidence type="ECO:0000256" key="1">
    <source>
        <dbReference type="SAM" id="Phobius"/>
    </source>
</evidence>
<reference evidence="3" key="3">
    <citation type="journal article" date="2010" name="Genome Res.">
        <title>Population genomic sequencing of Coccidioides fungi reveals recent hybridization and transposon control.</title>
        <authorList>
            <person name="Neafsey D.E."/>
            <person name="Barker B.M."/>
            <person name="Sharpton T.J."/>
            <person name="Stajich J.E."/>
            <person name="Park D.J."/>
            <person name="Whiston E."/>
            <person name="Hung C.-Y."/>
            <person name="McMahan C."/>
            <person name="White J."/>
            <person name="Sykes S."/>
            <person name="Heiman D."/>
            <person name="Young S."/>
            <person name="Zeng Q."/>
            <person name="Abouelleil A."/>
            <person name="Aftuck L."/>
            <person name="Bessette D."/>
            <person name="Brown A."/>
            <person name="FitzGerald M."/>
            <person name="Lui A."/>
            <person name="Macdonald J.P."/>
            <person name="Priest M."/>
            <person name="Orbach M.J."/>
            <person name="Galgiani J.N."/>
            <person name="Kirkland T.N."/>
            <person name="Cole G.T."/>
            <person name="Birren B.W."/>
            <person name="Henn M.R."/>
            <person name="Taylor J.W."/>
            <person name="Rounsley S.D."/>
        </authorList>
    </citation>
    <scope>NUCLEOTIDE SEQUENCE [LARGE SCALE GENOMIC DNA]</scope>
    <source>
        <strain evidence="3">RMSCC 3488</strain>
    </source>
</reference>
<dbReference type="InterPro" id="IPR013952">
    <property type="entry name" value="DUF1776_fun"/>
</dbReference>